<protein>
    <submittedName>
        <fullName evidence="1">Uncharacterized protein</fullName>
    </submittedName>
</protein>
<dbReference type="Proteomes" id="UP000077266">
    <property type="component" value="Unassembled WGS sequence"/>
</dbReference>
<dbReference type="AlphaFoldDB" id="A0A165GPA5"/>
<dbReference type="OrthoDB" id="3058642at2759"/>
<name>A0A165GPA5_EXIGL</name>
<reference evidence="1 2" key="1">
    <citation type="journal article" date="2016" name="Mol. Biol. Evol.">
        <title>Comparative Genomics of Early-Diverging Mushroom-Forming Fungi Provides Insights into the Origins of Lignocellulose Decay Capabilities.</title>
        <authorList>
            <person name="Nagy L.G."/>
            <person name="Riley R."/>
            <person name="Tritt A."/>
            <person name="Adam C."/>
            <person name="Daum C."/>
            <person name="Floudas D."/>
            <person name="Sun H."/>
            <person name="Yadav J.S."/>
            <person name="Pangilinan J."/>
            <person name="Larsson K.H."/>
            <person name="Matsuura K."/>
            <person name="Barry K."/>
            <person name="Labutti K."/>
            <person name="Kuo R."/>
            <person name="Ohm R.A."/>
            <person name="Bhattacharya S.S."/>
            <person name="Shirouzu T."/>
            <person name="Yoshinaga Y."/>
            <person name="Martin F.M."/>
            <person name="Grigoriev I.V."/>
            <person name="Hibbett D.S."/>
        </authorList>
    </citation>
    <scope>NUCLEOTIDE SEQUENCE [LARGE SCALE GENOMIC DNA]</scope>
    <source>
        <strain evidence="1 2">HHB12029</strain>
    </source>
</reference>
<keyword evidence="2" id="KW-1185">Reference proteome</keyword>
<gene>
    <name evidence="1" type="ORF">EXIGLDRAFT_770476</name>
</gene>
<proteinExistence type="predicted"/>
<accession>A0A165GPA5</accession>
<evidence type="ECO:0000313" key="2">
    <source>
        <dbReference type="Proteomes" id="UP000077266"/>
    </source>
</evidence>
<evidence type="ECO:0000313" key="1">
    <source>
        <dbReference type="EMBL" id="KZV90807.1"/>
    </source>
</evidence>
<sequence>MYPPRPAERLPPSPSVDNLRAVLEDAPKWRGKAVGGIDTDEDEEGNPSVAWADSYLEKLFPALVSVVREHGVGDAGWKTIRWEVYDKYAYCIGGITFLKDLCEERWCDKADGWLCGRITGIEWIEERKSRFAKDYLSLLPLTDHRGRPVVGA</sequence>
<dbReference type="EMBL" id="KV426040">
    <property type="protein sequence ID" value="KZV90807.1"/>
    <property type="molecule type" value="Genomic_DNA"/>
</dbReference>
<dbReference type="InParanoid" id="A0A165GPA5"/>
<organism evidence="1 2">
    <name type="scientific">Exidia glandulosa HHB12029</name>
    <dbReference type="NCBI Taxonomy" id="1314781"/>
    <lineage>
        <taxon>Eukaryota</taxon>
        <taxon>Fungi</taxon>
        <taxon>Dikarya</taxon>
        <taxon>Basidiomycota</taxon>
        <taxon>Agaricomycotina</taxon>
        <taxon>Agaricomycetes</taxon>
        <taxon>Auriculariales</taxon>
        <taxon>Exidiaceae</taxon>
        <taxon>Exidia</taxon>
    </lineage>
</organism>